<dbReference type="Pfam" id="PF13392">
    <property type="entry name" value="HNH_3"/>
    <property type="match status" value="1"/>
</dbReference>
<gene>
    <name evidence="2" type="ORF">HU668_14795</name>
</gene>
<name>A0A7Y6NFT0_9GAMM</name>
<dbReference type="Gene3D" id="1.20.5.2050">
    <property type="match status" value="1"/>
</dbReference>
<sequence>MLTQGKLKSLLSYSPETGLFHWQSEKTNAIQPGDLAGWKDEQGYWRITIDGHDYRAHRLAWLYMHGFMPDMVDHKNRIRSDNRASNLRQCNASQNAMNRKTQANNKSGVPGVIWNKREKKWKAFTKSNGKQICLGTYAEKDDAIRARESHCQLAHGEFYAKPHAA</sequence>
<keyword evidence="2" id="KW-0255">Endonuclease</keyword>
<dbReference type="EMBL" id="JABWPM010000017">
    <property type="protein sequence ID" value="NUY97720.1"/>
    <property type="molecule type" value="Genomic_DNA"/>
</dbReference>
<protein>
    <submittedName>
        <fullName evidence="2">HNH endonuclease</fullName>
    </submittedName>
</protein>
<keyword evidence="2" id="KW-0540">Nuclease</keyword>
<reference evidence="2 3" key="1">
    <citation type="submission" date="2020-05" db="EMBL/GenBank/DDBJ databases">
        <title>Whole Genome Sequences of Enterobacteriales Associated with the International Space Station.</title>
        <authorList>
            <person name="Bharadwaj A."/>
            <person name="Daudu R."/>
            <person name="Singh N."/>
            <person name="Wood J."/>
            <person name="Debieu M."/>
            <person name="Mason C."/>
            <person name="Wang C."/>
            <person name="Venkateswaran K."/>
        </authorList>
    </citation>
    <scope>NUCLEOTIDE SEQUENCE [LARGE SCALE GENOMIC DNA]</scope>
    <source>
        <strain evidence="2 3">IF5SW-B1</strain>
    </source>
</reference>
<dbReference type="GO" id="GO:0004519">
    <property type="term" value="F:endonuclease activity"/>
    <property type="evidence" value="ECO:0007669"/>
    <property type="project" value="UniProtKB-KW"/>
</dbReference>
<organism evidence="2 3">
    <name type="scientific">Pantoea brenneri</name>
    <dbReference type="NCBI Taxonomy" id="472694"/>
    <lineage>
        <taxon>Bacteria</taxon>
        <taxon>Pseudomonadati</taxon>
        <taxon>Pseudomonadota</taxon>
        <taxon>Gammaproteobacteria</taxon>
        <taxon>Enterobacterales</taxon>
        <taxon>Erwiniaceae</taxon>
        <taxon>Pantoea</taxon>
    </lineage>
</organism>
<dbReference type="Proteomes" id="UP000566985">
    <property type="component" value="Unassembled WGS sequence"/>
</dbReference>
<proteinExistence type="predicted"/>
<dbReference type="InterPro" id="IPR016177">
    <property type="entry name" value="DNA-bd_dom_sf"/>
</dbReference>
<dbReference type="Gene3D" id="3.90.75.20">
    <property type="match status" value="1"/>
</dbReference>
<dbReference type="GO" id="GO:0003677">
    <property type="term" value="F:DNA binding"/>
    <property type="evidence" value="ECO:0007669"/>
    <property type="project" value="InterPro"/>
</dbReference>
<feature type="domain" description="HNH nuclease" evidence="1">
    <location>
        <begin position="54"/>
        <end position="97"/>
    </location>
</feature>
<dbReference type="InterPro" id="IPR003615">
    <property type="entry name" value="HNH_nuc"/>
</dbReference>
<evidence type="ECO:0000259" key="1">
    <source>
        <dbReference type="Pfam" id="PF13392"/>
    </source>
</evidence>
<dbReference type="RefSeq" id="WP_069728488.1">
    <property type="nucleotide sequence ID" value="NZ_JABWPE010000018.1"/>
</dbReference>
<dbReference type="GeneID" id="57346524"/>
<keyword evidence="2" id="KW-0378">Hydrolase</keyword>
<dbReference type="SUPFAM" id="SSF54171">
    <property type="entry name" value="DNA-binding domain"/>
    <property type="match status" value="1"/>
</dbReference>
<dbReference type="SUPFAM" id="SSF54060">
    <property type="entry name" value="His-Me finger endonucleases"/>
    <property type="match status" value="1"/>
</dbReference>
<dbReference type="InterPro" id="IPR044925">
    <property type="entry name" value="His-Me_finger_sf"/>
</dbReference>
<evidence type="ECO:0000313" key="2">
    <source>
        <dbReference type="EMBL" id="NUY97720.1"/>
    </source>
</evidence>
<dbReference type="AlphaFoldDB" id="A0A7Y6NFT0"/>
<comment type="caution">
    <text evidence="2">The sequence shown here is derived from an EMBL/GenBank/DDBJ whole genome shotgun (WGS) entry which is preliminary data.</text>
</comment>
<evidence type="ECO:0000313" key="3">
    <source>
        <dbReference type="Proteomes" id="UP000566985"/>
    </source>
</evidence>
<accession>A0A7Y6NFT0</accession>